<dbReference type="EMBL" id="VZZJ01000001">
    <property type="protein sequence ID" value="KAB1076211.1"/>
    <property type="molecule type" value="Genomic_DNA"/>
</dbReference>
<dbReference type="InterPro" id="IPR024787">
    <property type="entry name" value="EcsC"/>
</dbReference>
<dbReference type="Pfam" id="PF12787">
    <property type="entry name" value="EcsC"/>
    <property type="match status" value="1"/>
</dbReference>
<reference evidence="1 2" key="1">
    <citation type="submission" date="2019-09" db="EMBL/GenBank/DDBJ databases">
        <title>YIM 132548 draft genome.</title>
        <authorList>
            <person name="Jiang L."/>
        </authorList>
    </citation>
    <scope>NUCLEOTIDE SEQUENCE [LARGE SCALE GENOMIC DNA]</scope>
    <source>
        <strain evidence="1 2">YIM 132548</strain>
    </source>
</reference>
<dbReference type="AlphaFoldDB" id="A0A6N6MWZ5"/>
<keyword evidence="2" id="KW-1185">Reference proteome</keyword>
<protein>
    <submittedName>
        <fullName evidence="1">EcsC family protein</fullName>
    </submittedName>
</protein>
<proteinExistence type="predicted"/>
<organism evidence="1 2">
    <name type="scientific">Methylobacterium planeticum</name>
    <dbReference type="NCBI Taxonomy" id="2615211"/>
    <lineage>
        <taxon>Bacteria</taxon>
        <taxon>Pseudomonadati</taxon>
        <taxon>Pseudomonadota</taxon>
        <taxon>Alphaproteobacteria</taxon>
        <taxon>Hyphomicrobiales</taxon>
        <taxon>Methylobacteriaceae</taxon>
        <taxon>Methylobacterium</taxon>
    </lineage>
</organism>
<gene>
    <name evidence="1" type="ORF">F6X51_01335</name>
</gene>
<evidence type="ECO:0000313" key="2">
    <source>
        <dbReference type="Proteomes" id="UP000441523"/>
    </source>
</evidence>
<sequence>MPQQSCIQGTSDVSDITLAGETLPASIDPETLALSEADLAALRRAVRALEQPGLAARLSAAAGAPLDIIGRSLPAPVTDAVARTTETAMRGALRVALATLPKKADQPDGAEVPALTDARGSRFGRLFQSSEFNHKALAAVSGAVGGAFGLATLAVELPLSTTLMLRSIAEIARAEGEDIETPEGALACVQVFALGSRGGETGLAESGYFAVRAALAKTMAEAARFAGSRALVDEAAPALLRFTAQIAARFGIVVSQKVAAQAIPVLGAFGGAAVNTAFMDHFQSVARAHFTVRRLERAYGKAVVRAAYDLEKAALGIA</sequence>
<accession>A0A6N6MWZ5</accession>
<comment type="caution">
    <text evidence="1">The sequence shown here is derived from an EMBL/GenBank/DDBJ whole genome shotgun (WGS) entry which is preliminary data.</text>
</comment>
<dbReference type="PANTHER" id="PTHR41260">
    <property type="entry name" value="PROTEIN ECSC"/>
    <property type="match status" value="1"/>
</dbReference>
<dbReference type="PANTHER" id="PTHR41260:SF1">
    <property type="entry name" value="PROTEIN ECSC"/>
    <property type="match status" value="1"/>
</dbReference>
<dbReference type="Proteomes" id="UP000441523">
    <property type="component" value="Unassembled WGS sequence"/>
</dbReference>
<evidence type="ECO:0000313" key="1">
    <source>
        <dbReference type="EMBL" id="KAB1076211.1"/>
    </source>
</evidence>
<name>A0A6N6MWZ5_9HYPH</name>
<dbReference type="RefSeq" id="WP_150961217.1">
    <property type="nucleotide sequence ID" value="NZ_VZZJ01000001.1"/>
</dbReference>